<dbReference type="CDD" id="cd00130">
    <property type="entry name" value="PAS"/>
    <property type="match status" value="1"/>
</dbReference>
<keyword evidence="6" id="KW-1133">Transmembrane helix</keyword>
<dbReference type="AlphaFoldDB" id="A0AAE3QT39"/>
<dbReference type="CDD" id="cd00082">
    <property type="entry name" value="HisKA"/>
    <property type="match status" value="1"/>
</dbReference>
<dbReference type="PROSITE" id="PS50113">
    <property type="entry name" value="PAC"/>
    <property type="match status" value="1"/>
</dbReference>
<evidence type="ECO:0000256" key="6">
    <source>
        <dbReference type="SAM" id="Phobius"/>
    </source>
</evidence>
<proteinExistence type="predicted"/>
<dbReference type="InterPro" id="IPR035965">
    <property type="entry name" value="PAS-like_dom_sf"/>
</dbReference>
<dbReference type="RefSeq" id="WP_313982078.1">
    <property type="nucleotide sequence ID" value="NZ_JASJOS010000009.1"/>
</dbReference>
<keyword evidence="6" id="KW-0472">Membrane</keyword>
<dbReference type="EMBL" id="JASJOS010000009">
    <property type="protein sequence ID" value="MDJ1482741.1"/>
    <property type="molecule type" value="Genomic_DNA"/>
</dbReference>
<keyword evidence="5" id="KW-0418">Kinase</keyword>
<dbReference type="SUPFAM" id="SSF47384">
    <property type="entry name" value="Homodimeric domain of signal transducing histidine kinase"/>
    <property type="match status" value="1"/>
</dbReference>
<keyword evidence="6" id="KW-0812">Transmembrane</keyword>
<dbReference type="Proteomes" id="UP001241110">
    <property type="component" value="Unassembled WGS sequence"/>
</dbReference>
<feature type="transmembrane region" description="Helical" evidence="6">
    <location>
        <begin position="20"/>
        <end position="42"/>
    </location>
</feature>
<comment type="caution">
    <text evidence="8">The sequence shown here is derived from an EMBL/GenBank/DDBJ whole genome shotgun (WGS) entry which is preliminary data.</text>
</comment>
<dbReference type="SMART" id="SM00086">
    <property type="entry name" value="PAC"/>
    <property type="match status" value="1"/>
</dbReference>
<dbReference type="Pfam" id="PF08447">
    <property type="entry name" value="PAS_3"/>
    <property type="match status" value="1"/>
</dbReference>
<evidence type="ECO:0000256" key="5">
    <source>
        <dbReference type="ARBA" id="ARBA00022777"/>
    </source>
</evidence>
<dbReference type="InterPro" id="IPR052162">
    <property type="entry name" value="Sensor_kinase/Photoreceptor"/>
</dbReference>
<organism evidence="8 9">
    <name type="scientific">Xanthocytophaga flava</name>
    <dbReference type="NCBI Taxonomy" id="3048013"/>
    <lineage>
        <taxon>Bacteria</taxon>
        <taxon>Pseudomonadati</taxon>
        <taxon>Bacteroidota</taxon>
        <taxon>Cytophagia</taxon>
        <taxon>Cytophagales</taxon>
        <taxon>Rhodocytophagaceae</taxon>
        <taxon>Xanthocytophaga</taxon>
    </lineage>
</organism>
<dbReference type="InterPro" id="IPR001610">
    <property type="entry name" value="PAC"/>
</dbReference>
<evidence type="ECO:0000313" key="8">
    <source>
        <dbReference type="EMBL" id="MDJ1482741.1"/>
    </source>
</evidence>
<protein>
    <recommendedName>
        <fullName evidence="2">histidine kinase</fullName>
        <ecNumber evidence="2">2.7.13.3</ecNumber>
    </recommendedName>
</protein>
<reference evidence="8" key="1">
    <citation type="submission" date="2023-05" db="EMBL/GenBank/DDBJ databases">
        <authorList>
            <person name="Zhang X."/>
        </authorList>
    </citation>
    <scope>NUCLEOTIDE SEQUENCE</scope>
    <source>
        <strain evidence="8">YF14B1</strain>
    </source>
</reference>
<dbReference type="GO" id="GO:0000155">
    <property type="term" value="F:phosphorelay sensor kinase activity"/>
    <property type="evidence" value="ECO:0007669"/>
    <property type="project" value="InterPro"/>
</dbReference>
<evidence type="ECO:0000313" key="9">
    <source>
        <dbReference type="Proteomes" id="UP001241110"/>
    </source>
</evidence>
<evidence type="ECO:0000256" key="3">
    <source>
        <dbReference type="ARBA" id="ARBA00022553"/>
    </source>
</evidence>
<name>A0AAE3QT39_9BACT</name>
<sequence length="668" mass="77258">MRNFLFVPDKEKDFQSYMVYVLAIIWTLVTGMIVCIGFFYFPDLSPRWLTLLSTSLAIAAFNLIINHLGYTRLASWSLSLMLWLYVTIPCYSAGGIMAPGIISQMSVILTAGFLLGWRGGLAIGLLTISTDFVLAYLEVIGLLPVATVKHTPISRWISNIIPFGTVLALQYYSTNHLRTSLLALQLEIKKREKAEILKDEILYDLKERVKELKTLYEVSRILQDEEATTDTLLRQIVQLLPLGWQYPAETAARVCVDTTSYVTNNYIPCESYQMAEMTTAKGRKISIEIVYLQPMPERDEGPFLEEERNLINMLVEMLKVDLERRERSAELKAYKYALDTAAIVSISGVDAELTFVNENFCKATQYTPEELMGKHHSFIWSDNYSPGYFTEMQMAMQDGTPYRGEFCNKTKDDTLYWVDTTIIPFLDENGKIYQYLSINYDITERRKAEEKIKQSEQLIRKITSQVPGNTYMFEIEESGQFNVLFMNRGTDIYNHTFDFEDISKQPEKLIEALHVDDKAKFNQALKEAYRTQTIISIQYRMVVGEHTRWRWLQAIPEKNKDGKIIWYGATADITPLVDYIASIEQFIFDLSHVIRRPIASIMGLTRLIIDNDLSETESREISQKLYVISEEMDKFIRELNYEYLQKRQDTTLNIDISSFIDKRSSLFN</sequence>
<evidence type="ECO:0000256" key="2">
    <source>
        <dbReference type="ARBA" id="ARBA00012438"/>
    </source>
</evidence>
<feature type="transmembrane region" description="Helical" evidence="6">
    <location>
        <begin position="48"/>
        <end position="70"/>
    </location>
</feature>
<evidence type="ECO:0000259" key="7">
    <source>
        <dbReference type="PROSITE" id="PS50113"/>
    </source>
</evidence>
<dbReference type="InterPro" id="IPR013655">
    <property type="entry name" value="PAS_fold_3"/>
</dbReference>
<dbReference type="NCBIfam" id="TIGR00229">
    <property type="entry name" value="sensory_box"/>
    <property type="match status" value="1"/>
</dbReference>
<keyword evidence="3" id="KW-0597">Phosphoprotein</keyword>
<gene>
    <name evidence="8" type="ORF">QNI16_19735</name>
</gene>
<evidence type="ECO:0000256" key="1">
    <source>
        <dbReference type="ARBA" id="ARBA00000085"/>
    </source>
</evidence>
<dbReference type="InterPro" id="IPR000700">
    <property type="entry name" value="PAS-assoc_C"/>
</dbReference>
<dbReference type="Gene3D" id="3.30.450.20">
    <property type="entry name" value="PAS domain"/>
    <property type="match status" value="2"/>
</dbReference>
<feature type="transmembrane region" description="Helical" evidence="6">
    <location>
        <begin position="122"/>
        <end position="144"/>
    </location>
</feature>
<dbReference type="SMART" id="SM00388">
    <property type="entry name" value="HisKA"/>
    <property type="match status" value="1"/>
</dbReference>
<dbReference type="SUPFAM" id="SSF55785">
    <property type="entry name" value="PYP-like sensor domain (PAS domain)"/>
    <property type="match status" value="2"/>
</dbReference>
<dbReference type="PANTHER" id="PTHR43304">
    <property type="entry name" value="PHYTOCHROME-LIKE PROTEIN CPH1"/>
    <property type="match status" value="1"/>
</dbReference>
<keyword evidence="4" id="KW-0808">Transferase</keyword>
<dbReference type="InterPro" id="IPR000014">
    <property type="entry name" value="PAS"/>
</dbReference>
<dbReference type="PANTHER" id="PTHR43304:SF1">
    <property type="entry name" value="PAC DOMAIN-CONTAINING PROTEIN"/>
    <property type="match status" value="1"/>
</dbReference>
<evidence type="ECO:0000256" key="4">
    <source>
        <dbReference type="ARBA" id="ARBA00022679"/>
    </source>
</evidence>
<comment type="catalytic activity">
    <reaction evidence="1">
        <text>ATP + protein L-histidine = ADP + protein N-phospho-L-histidine.</text>
        <dbReference type="EC" id="2.7.13.3"/>
    </reaction>
</comment>
<feature type="domain" description="PAC" evidence="7">
    <location>
        <begin position="402"/>
        <end position="454"/>
    </location>
</feature>
<dbReference type="InterPro" id="IPR036097">
    <property type="entry name" value="HisK_dim/P_sf"/>
</dbReference>
<dbReference type="EC" id="2.7.13.3" evidence="2"/>
<feature type="transmembrane region" description="Helical" evidence="6">
    <location>
        <begin position="82"/>
        <end position="102"/>
    </location>
</feature>
<accession>A0AAE3QT39</accession>
<dbReference type="InterPro" id="IPR003661">
    <property type="entry name" value="HisK_dim/P_dom"/>
</dbReference>